<feature type="compositionally biased region" description="Low complexity" evidence="1">
    <location>
        <begin position="63"/>
        <end position="73"/>
    </location>
</feature>
<accession>A0A7J7JRX8</accession>
<comment type="caution">
    <text evidence="3">The sequence shown here is derived from an EMBL/GenBank/DDBJ whole genome shotgun (WGS) entry which is preliminary data.</text>
</comment>
<feature type="signal peptide" evidence="2">
    <location>
        <begin position="1"/>
        <end position="19"/>
    </location>
</feature>
<feature type="chain" id="PRO_5029910681" evidence="2">
    <location>
        <begin position="20"/>
        <end position="73"/>
    </location>
</feature>
<organism evidence="3 4">
    <name type="scientific">Bugula neritina</name>
    <name type="common">Brown bryozoan</name>
    <name type="synonym">Sertularia neritina</name>
    <dbReference type="NCBI Taxonomy" id="10212"/>
    <lineage>
        <taxon>Eukaryota</taxon>
        <taxon>Metazoa</taxon>
        <taxon>Spiralia</taxon>
        <taxon>Lophotrochozoa</taxon>
        <taxon>Bryozoa</taxon>
        <taxon>Gymnolaemata</taxon>
        <taxon>Cheilostomatida</taxon>
        <taxon>Flustrina</taxon>
        <taxon>Buguloidea</taxon>
        <taxon>Bugulidae</taxon>
        <taxon>Bugula</taxon>
    </lineage>
</organism>
<dbReference type="EMBL" id="VXIV02001855">
    <property type="protein sequence ID" value="KAF6029100.1"/>
    <property type="molecule type" value="Genomic_DNA"/>
</dbReference>
<name>A0A7J7JRX8_BUGNE</name>
<feature type="region of interest" description="Disordered" evidence="1">
    <location>
        <begin position="53"/>
        <end position="73"/>
    </location>
</feature>
<dbReference type="AlphaFoldDB" id="A0A7J7JRX8"/>
<sequence>MLLNSLLPIALHYTIFLQGLFILNRCPGESYNVKHSVIFLQIFFDLVRQINRKQPDTKGGRSGRSSKSKCSIL</sequence>
<gene>
    <name evidence="3" type="ORF">EB796_012594</name>
</gene>
<evidence type="ECO:0000313" key="4">
    <source>
        <dbReference type="Proteomes" id="UP000593567"/>
    </source>
</evidence>
<keyword evidence="4" id="KW-1185">Reference proteome</keyword>
<keyword evidence="2" id="KW-0732">Signal</keyword>
<protein>
    <submittedName>
        <fullName evidence="3">Uncharacterized protein</fullName>
    </submittedName>
</protein>
<reference evidence="3" key="1">
    <citation type="submission" date="2020-06" db="EMBL/GenBank/DDBJ databases">
        <title>Draft genome of Bugula neritina, a colonial animal packing powerful symbionts and potential medicines.</title>
        <authorList>
            <person name="Rayko M."/>
        </authorList>
    </citation>
    <scope>NUCLEOTIDE SEQUENCE [LARGE SCALE GENOMIC DNA]</scope>
    <source>
        <strain evidence="3">Kwan_BN1</strain>
    </source>
</reference>
<evidence type="ECO:0000256" key="2">
    <source>
        <dbReference type="SAM" id="SignalP"/>
    </source>
</evidence>
<proteinExistence type="predicted"/>
<evidence type="ECO:0000313" key="3">
    <source>
        <dbReference type="EMBL" id="KAF6029100.1"/>
    </source>
</evidence>
<evidence type="ECO:0000256" key="1">
    <source>
        <dbReference type="SAM" id="MobiDB-lite"/>
    </source>
</evidence>
<dbReference type="Proteomes" id="UP000593567">
    <property type="component" value="Unassembled WGS sequence"/>
</dbReference>